<comment type="cofactor">
    <cofactor evidence="1 3">
        <name>a divalent metal cation</name>
        <dbReference type="ChEBI" id="CHEBI:60240"/>
    </cofactor>
</comment>
<feature type="active site" description="Proton acceptor" evidence="3">
    <location>
        <position position="83"/>
    </location>
</feature>
<dbReference type="PANTHER" id="PTHR43213">
    <property type="entry name" value="BIFUNCTIONAL DTTP/UTP PYROPHOSPHATASE/METHYLTRANSFERASE PROTEIN-RELATED"/>
    <property type="match status" value="1"/>
</dbReference>
<evidence type="ECO:0000256" key="3">
    <source>
        <dbReference type="HAMAP-Rule" id="MF_00528"/>
    </source>
</evidence>
<name>A0A1R4JRX6_9MICO</name>
<dbReference type="InterPro" id="IPR029001">
    <property type="entry name" value="ITPase-like_fam"/>
</dbReference>
<evidence type="ECO:0000256" key="1">
    <source>
        <dbReference type="ARBA" id="ARBA00001968"/>
    </source>
</evidence>
<dbReference type="PIRSF" id="PIRSF006305">
    <property type="entry name" value="Maf"/>
    <property type="match status" value="1"/>
</dbReference>
<dbReference type="InterPro" id="IPR003697">
    <property type="entry name" value="Maf-like"/>
</dbReference>
<gene>
    <name evidence="4" type="ORF">FM104_08580</name>
</gene>
<dbReference type="EC" id="3.6.1.9" evidence="3"/>
<organism evidence="4 5">
    <name type="scientific">Microbacterium esteraromaticum</name>
    <dbReference type="NCBI Taxonomy" id="57043"/>
    <lineage>
        <taxon>Bacteria</taxon>
        <taxon>Bacillati</taxon>
        <taxon>Actinomycetota</taxon>
        <taxon>Actinomycetes</taxon>
        <taxon>Micrococcales</taxon>
        <taxon>Microbacteriaceae</taxon>
        <taxon>Microbacterium</taxon>
    </lineage>
</organism>
<accession>A0A1R4JRX6</accession>
<dbReference type="GO" id="GO:0047429">
    <property type="term" value="F:nucleoside triphosphate diphosphatase activity"/>
    <property type="evidence" value="ECO:0007669"/>
    <property type="project" value="UniProtKB-EC"/>
</dbReference>
<dbReference type="GO" id="GO:0009117">
    <property type="term" value="P:nucleotide metabolic process"/>
    <property type="evidence" value="ECO:0007669"/>
    <property type="project" value="UniProtKB-KW"/>
</dbReference>
<dbReference type="RefSeq" id="WP_087131319.1">
    <property type="nucleotide sequence ID" value="NZ_FUKO01000020.1"/>
</dbReference>
<proteinExistence type="inferred from homology"/>
<dbReference type="SUPFAM" id="SSF52972">
    <property type="entry name" value="ITPase-like"/>
    <property type="match status" value="1"/>
</dbReference>
<sequence length="219" mass="22886">MRVCLASTSPARLMLLRQAGIEPLIISPEVDEDAVAADAEAEHGSALAPDELVLLLARAKAADVAGRLPVEHPRFDGIVIGGDSMFALDGHVYGKPHTPEVARARWQQMRGATGILHSGHSVFRVSPDAAPAEAAAVAEAAVSFADDVTEAELDAYIASGEPLHVAGAFTVDSLGGAFITRVEGDPSTVVGMSLSTVRRLAADLGVTWTDLWRTATQIS</sequence>
<dbReference type="NCBIfam" id="TIGR00172">
    <property type="entry name" value="maf"/>
    <property type="match status" value="1"/>
</dbReference>
<keyword evidence="5" id="KW-1185">Reference proteome</keyword>
<comment type="caution">
    <text evidence="3">Lacks conserved residue(s) required for the propagation of feature annotation.</text>
</comment>
<comment type="subcellular location">
    <subcellularLocation>
        <location evidence="3">Cytoplasm</location>
    </subcellularLocation>
</comment>
<comment type="catalytic activity">
    <reaction evidence="3">
        <text>a 2'-deoxyribonucleoside 5'-triphosphate + H2O = a 2'-deoxyribonucleoside 5'-phosphate + diphosphate + H(+)</text>
        <dbReference type="Rhea" id="RHEA:44644"/>
        <dbReference type="ChEBI" id="CHEBI:15377"/>
        <dbReference type="ChEBI" id="CHEBI:15378"/>
        <dbReference type="ChEBI" id="CHEBI:33019"/>
        <dbReference type="ChEBI" id="CHEBI:61560"/>
        <dbReference type="ChEBI" id="CHEBI:65317"/>
        <dbReference type="EC" id="3.6.1.9"/>
    </reaction>
</comment>
<evidence type="ECO:0000313" key="4">
    <source>
        <dbReference type="EMBL" id="SJN34756.1"/>
    </source>
</evidence>
<reference evidence="4 5" key="1">
    <citation type="submission" date="2017-02" db="EMBL/GenBank/DDBJ databases">
        <authorList>
            <person name="Peterson S.W."/>
        </authorList>
    </citation>
    <scope>NUCLEOTIDE SEQUENCE [LARGE SCALE GENOMIC DNA]</scope>
    <source>
        <strain evidence="4 5">B Mb 05.01</strain>
    </source>
</reference>
<keyword evidence="2 3" id="KW-0378">Hydrolase</keyword>
<dbReference type="OrthoDB" id="3527985at2"/>
<dbReference type="PANTHER" id="PTHR43213:SF5">
    <property type="entry name" value="BIFUNCTIONAL DTTP_UTP PYROPHOSPHATASE_METHYLTRANSFERASE PROTEIN-RELATED"/>
    <property type="match status" value="1"/>
</dbReference>
<keyword evidence="3" id="KW-0963">Cytoplasm</keyword>
<comment type="similarity">
    <text evidence="3">Belongs to the Maf family.</text>
</comment>
<dbReference type="AlphaFoldDB" id="A0A1R4JRX6"/>
<dbReference type="Pfam" id="PF02545">
    <property type="entry name" value="Maf"/>
    <property type="match status" value="1"/>
</dbReference>
<dbReference type="HAMAP" id="MF_00528">
    <property type="entry name" value="Maf"/>
    <property type="match status" value="1"/>
</dbReference>
<dbReference type="CDD" id="cd00555">
    <property type="entry name" value="Maf"/>
    <property type="match status" value="1"/>
</dbReference>
<dbReference type="Proteomes" id="UP000196320">
    <property type="component" value="Unassembled WGS sequence"/>
</dbReference>
<dbReference type="GO" id="GO:0005737">
    <property type="term" value="C:cytoplasm"/>
    <property type="evidence" value="ECO:0007669"/>
    <property type="project" value="UniProtKB-SubCell"/>
</dbReference>
<dbReference type="Gene3D" id="3.90.950.10">
    <property type="match status" value="1"/>
</dbReference>
<comment type="function">
    <text evidence="3">Nucleoside triphosphate pyrophosphatase. May have a dual role in cell division arrest and in preventing the incorporation of modified nucleotides into cellular nucleic acids.</text>
</comment>
<evidence type="ECO:0000313" key="5">
    <source>
        <dbReference type="Proteomes" id="UP000196320"/>
    </source>
</evidence>
<evidence type="ECO:0000256" key="2">
    <source>
        <dbReference type="ARBA" id="ARBA00022801"/>
    </source>
</evidence>
<keyword evidence="3" id="KW-0546">Nucleotide metabolism</keyword>
<comment type="catalytic activity">
    <reaction evidence="3">
        <text>a ribonucleoside 5'-triphosphate + H2O = a ribonucleoside 5'-phosphate + diphosphate + H(+)</text>
        <dbReference type="Rhea" id="RHEA:23996"/>
        <dbReference type="ChEBI" id="CHEBI:15377"/>
        <dbReference type="ChEBI" id="CHEBI:15378"/>
        <dbReference type="ChEBI" id="CHEBI:33019"/>
        <dbReference type="ChEBI" id="CHEBI:58043"/>
        <dbReference type="ChEBI" id="CHEBI:61557"/>
        <dbReference type="EC" id="3.6.1.9"/>
    </reaction>
</comment>
<protein>
    <recommendedName>
        <fullName evidence="3">Nucleoside triphosphate pyrophosphatase</fullName>
        <ecNumber evidence="3">3.6.1.9</ecNumber>
    </recommendedName>
    <alternativeName>
        <fullName evidence="3">Nucleotide pyrophosphatase</fullName>
        <shortName evidence="3">Nucleotide PPase</shortName>
    </alternativeName>
</protein>
<dbReference type="EMBL" id="FUKO01000020">
    <property type="protein sequence ID" value="SJN34756.1"/>
    <property type="molecule type" value="Genomic_DNA"/>
</dbReference>